<accession>A0AA37JML6</accession>
<comment type="subcellular location">
    <subcellularLocation>
        <location evidence="1">Membrane</location>
    </subcellularLocation>
</comment>
<evidence type="ECO:0000256" key="5">
    <source>
        <dbReference type="SAM" id="Phobius"/>
    </source>
</evidence>
<name>A0AA37JML6_9FIRM</name>
<dbReference type="InterPro" id="IPR050640">
    <property type="entry name" value="Bact_2-comp_sensor_kinase"/>
</dbReference>
<dbReference type="PANTHER" id="PTHR34220:SF7">
    <property type="entry name" value="SENSOR HISTIDINE KINASE YPDA"/>
    <property type="match status" value="1"/>
</dbReference>
<dbReference type="InterPro" id="IPR010559">
    <property type="entry name" value="Sig_transdc_His_kin_internal"/>
</dbReference>
<dbReference type="InterPro" id="IPR036890">
    <property type="entry name" value="HATPase_C_sf"/>
</dbReference>
<feature type="domain" description="HAMP" evidence="6">
    <location>
        <begin position="327"/>
        <end position="378"/>
    </location>
</feature>
<dbReference type="InterPro" id="IPR003660">
    <property type="entry name" value="HAMP_dom"/>
</dbReference>
<keyword evidence="2" id="KW-0597">Phosphoprotein</keyword>
<dbReference type="RefSeq" id="WP_022030382.1">
    <property type="nucleotide sequence ID" value="NZ_BQNJ01000001.1"/>
</dbReference>
<keyword evidence="5" id="KW-0472">Membrane</keyword>
<dbReference type="SUPFAM" id="SSF55874">
    <property type="entry name" value="ATPase domain of HSP90 chaperone/DNA topoisomerase II/histidine kinase"/>
    <property type="match status" value="1"/>
</dbReference>
<evidence type="ECO:0000313" key="7">
    <source>
        <dbReference type="EMBL" id="GKH01948.1"/>
    </source>
</evidence>
<dbReference type="GO" id="GO:0000155">
    <property type="term" value="F:phosphorelay sensor kinase activity"/>
    <property type="evidence" value="ECO:0007669"/>
    <property type="project" value="InterPro"/>
</dbReference>
<organism evidence="7 8">
    <name type="scientific">Hungatella hathewayi</name>
    <dbReference type="NCBI Taxonomy" id="154046"/>
    <lineage>
        <taxon>Bacteria</taxon>
        <taxon>Bacillati</taxon>
        <taxon>Bacillota</taxon>
        <taxon>Clostridia</taxon>
        <taxon>Lachnospirales</taxon>
        <taxon>Lachnospiraceae</taxon>
        <taxon>Hungatella</taxon>
    </lineage>
</organism>
<evidence type="ECO:0000313" key="8">
    <source>
        <dbReference type="Proteomes" id="UP001055091"/>
    </source>
</evidence>
<dbReference type="AlphaFoldDB" id="A0AA37JML6"/>
<dbReference type="EMBL" id="BQNJ01000001">
    <property type="protein sequence ID" value="GKH01948.1"/>
    <property type="molecule type" value="Genomic_DNA"/>
</dbReference>
<evidence type="ECO:0000256" key="4">
    <source>
        <dbReference type="ARBA" id="ARBA00022777"/>
    </source>
</evidence>
<evidence type="ECO:0000256" key="3">
    <source>
        <dbReference type="ARBA" id="ARBA00022679"/>
    </source>
</evidence>
<evidence type="ECO:0000256" key="2">
    <source>
        <dbReference type="ARBA" id="ARBA00022553"/>
    </source>
</evidence>
<dbReference type="PANTHER" id="PTHR34220">
    <property type="entry name" value="SENSOR HISTIDINE KINASE YPDA"/>
    <property type="match status" value="1"/>
</dbReference>
<protein>
    <recommendedName>
        <fullName evidence="6">HAMP domain-containing protein</fullName>
    </recommendedName>
</protein>
<dbReference type="PROSITE" id="PS50885">
    <property type="entry name" value="HAMP"/>
    <property type="match status" value="1"/>
</dbReference>
<dbReference type="Gene3D" id="3.30.565.10">
    <property type="entry name" value="Histidine kinase-like ATPase, C-terminal domain"/>
    <property type="match status" value="1"/>
</dbReference>
<evidence type="ECO:0000259" key="6">
    <source>
        <dbReference type="PROSITE" id="PS50885"/>
    </source>
</evidence>
<sequence>MRGKKTSIKTYLLLIFIVSIVATICLSGLAMRRSITENARERILEGDAWLVSQLCETADYLSGQAENISATLAFDSDIQSALIAYEYGGAGLMDLDQVRIRINNNLLYKSRFNTALYNCVNIVLFSNDGEVIGSKEAFNQSTRISDYEWFDQVENSHGKSIWLPLGYDLNSKSTSKVLTIPVVRKIFSTQSGKENTLNEVMTVGKALGYITVYIDAAMFSDIVAEDAAVYTKRFFLLDENNRIISCRNKEKIGETFEYQVKKNGYITVDGADYVMAEKKIENRGWNYICLTEQKEVTRDGTIVLSVCAILGVILILVFAAIGLMLSRSIAIPVKVLADHFKRAENGNVTIQETSGITEFTNLYDSFNHTMEKIHDLANQIYENKLVHQELVLSIKESRIQALQMQINPHFLYNTLDCINWRAQIDGNKEVAEMIRILGKFFRSNMEIKGEFTSLKAEIDNIELYITLSKLRFGTRLHCFIDIDEMLYDCRIMKLLLQPLVENSIKHGLEVEDIDENIWIWCGMDDSDLVISVKDDGRGMAPDTLEYLRGLWASRDEDYKKTESIGLYNVMRRLWLCYREACNLEIFSEAGRGTEIVITFPVSGDFSVGSEHSQAGVTESYDVK</sequence>
<dbReference type="Pfam" id="PF06580">
    <property type="entry name" value="His_kinase"/>
    <property type="match status" value="1"/>
</dbReference>
<dbReference type="GO" id="GO:0016020">
    <property type="term" value="C:membrane"/>
    <property type="evidence" value="ECO:0007669"/>
    <property type="project" value="UniProtKB-SubCell"/>
</dbReference>
<dbReference type="InterPro" id="IPR003594">
    <property type="entry name" value="HATPase_dom"/>
</dbReference>
<proteinExistence type="predicted"/>
<gene>
    <name evidence="7" type="ORF">CE91St55_39290</name>
</gene>
<dbReference type="Proteomes" id="UP001055091">
    <property type="component" value="Unassembled WGS sequence"/>
</dbReference>
<feature type="transmembrane region" description="Helical" evidence="5">
    <location>
        <begin position="12"/>
        <end position="31"/>
    </location>
</feature>
<keyword evidence="4" id="KW-0418">Kinase</keyword>
<dbReference type="Gene3D" id="6.10.340.10">
    <property type="match status" value="1"/>
</dbReference>
<keyword evidence="5" id="KW-1133">Transmembrane helix</keyword>
<keyword evidence="3" id="KW-0808">Transferase</keyword>
<feature type="transmembrane region" description="Helical" evidence="5">
    <location>
        <begin position="302"/>
        <end position="325"/>
    </location>
</feature>
<reference evidence="7" key="1">
    <citation type="submission" date="2022-01" db="EMBL/GenBank/DDBJ databases">
        <title>Novel bile acid biosynthetic pathways are enriched in the microbiome of centenarians.</title>
        <authorList>
            <person name="Sato Y."/>
            <person name="Atarashi K."/>
            <person name="Plichta R.D."/>
            <person name="Arai Y."/>
            <person name="Sasajima S."/>
            <person name="Kearney M.S."/>
            <person name="Suda W."/>
            <person name="Takeshita K."/>
            <person name="Sasaki T."/>
            <person name="Okamoto S."/>
            <person name="Skelly N.A."/>
            <person name="Okamura Y."/>
            <person name="Vlamakis H."/>
            <person name="Li Y."/>
            <person name="Tanoue T."/>
            <person name="Takei H."/>
            <person name="Nittono H."/>
            <person name="Narushima S."/>
            <person name="Irie J."/>
            <person name="Itoh H."/>
            <person name="Moriya K."/>
            <person name="Sugiura Y."/>
            <person name="Suematsu M."/>
            <person name="Moritoki N."/>
            <person name="Shibata S."/>
            <person name="Littman R.D."/>
            <person name="Fischbach A.M."/>
            <person name="Uwamino Y."/>
            <person name="Inoue T."/>
            <person name="Honda A."/>
            <person name="Hattori M."/>
            <person name="Murai T."/>
            <person name="Xavier J.R."/>
            <person name="Hirose N."/>
            <person name="Honda K."/>
        </authorList>
    </citation>
    <scope>NUCLEOTIDE SEQUENCE</scope>
    <source>
        <strain evidence="7">CE91-St55</strain>
    </source>
</reference>
<keyword evidence="5" id="KW-0812">Transmembrane</keyword>
<dbReference type="Pfam" id="PF02518">
    <property type="entry name" value="HATPase_c"/>
    <property type="match status" value="1"/>
</dbReference>
<comment type="caution">
    <text evidence="7">The sequence shown here is derived from an EMBL/GenBank/DDBJ whole genome shotgun (WGS) entry which is preliminary data.</text>
</comment>
<evidence type="ECO:0000256" key="1">
    <source>
        <dbReference type="ARBA" id="ARBA00004370"/>
    </source>
</evidence>